<comment type="similarity">
    <text evidence="1">Belongs to the LysR transcriptional regulatory family.</text>
</comment>
<dbReference type="EMBL" id="NOJZ02000006">
    <property type="protein sequence ID" value="RDY23944.1"/>
    <property type="molecule type" value="Genomic_DNA"/>
</dbReference>
<dbReference type="InterPro" id="IPR050950">
    <property type="entry name" value="HTH-type_LysR_regulators"/>
</dbReference>
<comment type="caution">
    <text evidence="6">The sequence shown here is derived from an EMBL/GenBank/DDBJ whole genome shotgun (WGS) entry which is preliminary data.</text>
</comment>
<evidence type="ECO:0000313" key="6">
    <source>
        <dbReference type="EMBL" id="RDY23944.1"/>
    </source>
</evidence>
<dbReference type="GO" id="GO:0003700">
    <property type="term" value="F:DNA-binding transcription factor activity"/>
    <property type="evidence" value="ECO:0007669"/>
    <property type="project" value="InterPro"/>
</dbReference>
<dbReference type="PROSITE" id="PS50931">
    <property type="entry name" value="HTH_LYSR"/>
    <property type="match status" value="1"/>
</dbReference>
<dbReference type="Pfam" id="PF03466">
    <property type="entry name" value="LysR_substrate"/>
    <property type="match status" value="1"/>
</dbReference>
<dbReference type="AlphaFoldDB" id="A0A371ITX7"/>
<keyword evidence="3" id="KW-0238">DNA-binding</keyword>
<reference evidence="6 7" key="1">
    <citation type="journal article" date="2017" name="Genome Announc.">
        <title>Draft Genome Sequence of Romboutsia maritimum sp. nov. Strain CCRI-22766(T), Isolated from Coastal Estuarine Mud.</title>
        <authorList>
            <person name="Maheux A.F."/>
            <person name="Boudreau D.K."/>
            <person name="Berube E."/>
            <person name="Boissinot M."/>
            <person name="Raymond F."/>
            <person name="Brodeur S."/>
            <person name="Corbeil J."/>
            <person name="Brightwell G."/>
            <person name="Broda D."/>
            <person name="Omar R.F."/>
            <person name="Bergeron M.G."/>
        </authorList>
    </citation>
    <scope>NUCLEOTIDE SEQUENCE [LARGE SCALE GENOMIC DNA]</scope>
    <source>
        <strain evidence="6 7">CCRI-22766</strain>
    </source>
</reference>
<dbReference type="InterPro" id="IPR005119">
    <property type="entry name" value="LysR_subst-bd"/>
</dbReference>
<evidence type="ECO:0000256" key="1">
    <source>
        <dbReference type="ARBA" id="ARBA00009437"/>
    </source>
</evidence>
<dbReference type="Pfam" id="PF00126">
    <property type="entry name" value="HTH_1"/>
    <property type="match status" value="1"/>
</dbReference>
<feature type="domain" description="HTH lysR-type" evidence="5">
    <location>
        <begin position="1"/>
        <end position="58"/>
    </location>
</feature>
<dbReference type="PANTHER" id="PTHR30419">
    <property type="entry name" value="HTH-TYPE TRANSCRIPTIONAL REGULATOR YBHD"/>
    <property type="match status" value="1"/>
</dbReference>
<dbReference type="PRINTS" id="PR00039">
    <property type="entry name" value="HTHLYSR"/>
</dbReference>
<keyword evidence="7" id="KW-1185">Reference proteome</keyword>
<dbReference type="GO" id="GO:0003677">
    <property type="term" value="F:DNA binding"/>
    <property type="evidence" value="ECO:0007669"/>
    <property type="project" value="UniProtKB-KW"/>
</dbReference>
<dbReference type="Gene3D" id="1.10.10.10">
    <property type="entry name" value="Winged helix-like DNA-binding domain superfamily/Winged helix DNA-binding domain"/>
    <property type="match status" value="1"/>
</dbReference>
<dbReference type="PANTHER" id="PTHR30419:SF28">
    <property type="entry name" value="HTH-TYPE TRANSCRIPTIONAL REGULATOR BSDA"/>
    <property type="match status" value="1"/>
</dbReference>
<dbReference type="SUPFAM" id="SSF53850">
    <property type="entry name" value="Periplasmic binding protein-like II"/>
    <property type="match status" value="1"/>
</dbReference>
<name>A0A371ITX7_9FIRM</name>
<dbReference type="InterPro" id="IPR036390">
    <property type="entry name" value="WH_DNA-bd_sf"/>
</dbReference>
<organism evidence="6 7">
    <name type="scientific">Romboutsia maritimum</name>
    <dbReference type="NCBI Taxonomy" id="2020948"/>
    <lineage>
        <taxon>Bacteria</taxon>
        <taxon>Bacillati</taxon>
        <taxon>Bacillota</taxon>
        <taxon>Clostridia</taxon>
        <taxon>Peptostreptococcales</taxon>
        <taxon>Peptostreptococcaceae</taxon>
        <taxon>Romboutsia</taxon>
    </lineage>
</organism>
<evidence type="ECO:0000256" key="4">
    <source>
        <dbReference type="ARBA" id="ARBA00023163"/>
    </source>
</evidence>
<dbReference type="InterPro" id="IPR036388">
    <property type="entry name" value="WH-like_DNA-bd_sf"/>
</dbReference>
<evidence type="ECO:0000259" key="5">
    <source>
        <dbReference type="PROSITE" id="PS50931"/>
    </source>
</evidence>
<accession>A0A371ITX7</accession>
<dbReference type="SUPFAM" id="SSF46785">
    <property type="entry name" value="Winged helix' DNA-binding domain"/>
    <property type="match status" value="1"/>
</dbReference>
<proteinExistence type="inferred from homology"/>
<gene>
    <name evidence="6" type="ORF">CHF27_005015</name>
</gene>
<evidence type="ECO:0000256" key="3">
    <source>
        <dbReference type="ARBA" id="ARBA00023125"/>
    </source>
</evidence>
<keyword evidence="4" id="KW-0804">Transcription</keyword>
<keyword evidence="2" id="KW-0805">Transcription regulation</keyword>
<sequence>MELLQLKYFLTVARTEHMTNAAKELHIVQPALSKTISLLEKELGFNLFDRRGKYINLNENGKFFFSRVNESLSILDDSIKELKDKNCKIQKEIKVLVLSGSKLITDIIIEFKKIHPEIILNTTQNLYNTSSYTHDLCIYSSEEFQTDKDSILLLKENILLGVPIDHPLSSKKSIKLSEVHNEKFITLNHGNFKKITDSFCKSAGFTPNITFESNNSYVVRNLIQAGQGISFIPEKSWCFDKDNSIKMIKITSPKCVRNINLSIPNDRYLSKEVILFKDFLINSLKNLN</sequence>
<dbReference type="FunFam" id="1.10.10.10:FF:000001">
    <property type="entry name" value="LysR family transcriptional regulator"/>
    <property type="match status" value="1"/>
</dbReference>
<dbReference type="RefSeq" id="WP_095406368.1">
    <property type="nucleotide sequence ID" value="NZ_NOJZ02000006.1"/>
</dbReference>
<dbReference type="Gene3D" id="3.40.190.290">
    <property type="match status" value="1"/>
</dbReference>
<dbReference type="OrthoDB" id="1652954at2"/>
<dbReference type="Proteomes" id="UP000243494">
    <property type="component" value="Unassembled WGS sequence"/>
</dbReference>
<dbReference type="GO" id="GO:0005829">
    <property type="term" value="C:cytosol"/>
    <property type="evidence" value="ECO:0007669"/>
    <property type="project" value="TreeGrafter"/>
</dbReference>
<evidence type="ECO:0000313" key="7">
    <source>
        <dbReference type="Proteomes" id="UP000243494"/>
    </source>
</evidence>
<dbReference type="InterPro" id="IPR000847">
    <property type="entry name" value="LysR_HTH_N"/>
</dbReference>
<protein>
    <submittedName>
        <fullName evidence="6">LysR family transcriptional regulator</fullName>
    </submittedName>
</protein>
<evidence type="ECO:0000256" key="2">
    <source>
        <dbReference type="ARBA" id="ARBA00023015"/>
    </source>
</evidence>